<protein>
    <submittedName>
        <fullName evidence="1">Uncharacterized protein</fullName>
    </submittedName>
</protein>
<evidence type="ECO:0000313" key="2">
    <source>
        <dbReference type="Proteomes" id="UP000762676"/>
    </source>
</evidence>
<organism evidence="1 2">
    <name type="scientific">Elysia marginata</name>
    <dbReference type="NCBI Taxonomy" id="1093978"/>
    <lineage>
        <taxon>Eukaryota</taxon>
        <taxon>Metazoa</taxon>
        <taxon>Spiralia</taxon>
        <taxon>Lophotrochozoa</taxon>
        <taxon>Mollusca</taxon>
        <taxon>Gastropoda</taxon>
        <taxon>Heterobranchia</taxon>
        <taxon>Euthyneura</taxon>
        <taxon>Panpulmonata</taxon>
        <taxon>Sacoglossa</taxon>
        <taxon>Placobranchoidea</taxon>
        <taxon>Plakobranchidae</taxon>
        <taxon>Elysia</taxon>
    </lineage>
</organism>
<keyword evidence="2" id="KW-1185">Reference proteome</keyword>
<dbReference type="AlphaFoldDB" id="A0AAV4IB69"/>
<dbReference type="Proteomes" id="UP000762676">
    <property type="component" value="Unassembled WGS sequence"/>
</dbReference>
<name>A0AAV4IB69_9GAST</name>
<accession>A0AAV4IB69</accession>
<gene>
    <name evidence="1" type="ORF">ElyMa_004694200</name>
</gene>
<reference evidence="1 2" key="1">
    <citation type="journal article" date="2021" name="Elife">
        <title>Chloroplast acquisition without the gene transfer in kleptoplastic sea slugs, Plakobranchus ocellatus.</title>
        <authorList>
            <person name="Maeda T."/>
            <person name="Takahashi S."/>
            <person name="Yoshida T."/>
            <person name="Shimamura S."/>
            <person name="Takaki Y."/>
            <person name="Nagai Y."/>
            <person name="Toyoda A."/>
            <person name="Suzuki Y."/>
            <person name="Arimoto A."/>
            <person name="Ishii H."/>
            <person name="Satoh N."/>
            <person name="Nishiyama T."/>
            <person name="Hasebe M."/>
            <person name="Maruyama T."/>
            <person name="Minagawa J."/>
            <person name="Obokata J."/>
            <person name="Shigenobu S."/>
        </authorList>
    </citation>
    <scope>NUCLEOTIDE SEQUENCE [LARGE SCALE GENOMIC DNA]</scope>
</reference>
<evidence type="ECO:0000313" key="1">
    <source>
        <dbReference type="EMBL" id="GFS05916.1"/>
    </source>
</evidence>
<comment type="caution">
    <text evidence="1">The sequence shown here is derived from an EMBL/GenBank/DDBJ whole genome shotgun (WGS) entry which is preliminary data.</text>
</comment>
<proteinExistence type="predicted"/>
<dbReference type="EMBL" id="BMAT01009408">
    <property type="protein sequence ID" value="GFS05916.1"/>
    <property type="molecule type" value="Genomic_DNA"/>
</dbReference>
<sequence>MTRSPNDRAPEGRQERFALRTAQVKIGQARWGCCASRTAAAWGRARRRVDLVYLRCWELRPAPGLAHIVRASGFVRWTQPISLHQKSGICSLAPDHVHNLSGIPGAKPQAPPSCLFLRWYEGRHRPASLPPRSPQSGDKKARHAPASVGLLLRLARQWIKSNGKGETSLGRQPGFFLD</sequence>